<dbReference type="EMBL" id="JAOYFB010000037">
    <property type="protein sequence ID" value="KAK4022782.1"/>
    <property type="molecule type" value="Genomic_DNA"/>
</dbReference>
<feature type="region of interest" description="Disordered" evidence="1">
    <location>
        <begin position="1"/>
        <end position="117"/>
    </location>
</feature>
<dbReference type="Proteomes" id="UP001234178">
    <property type="component" value="Unassembled WGS sequence"/>
</dbReference>
<evidence type="ECO:0000313" key="2">
    <source>
        <dbReference type="EMBL" id="KAK4022782.1"/>
    </source>
</evidence>
<evidence type="ECO:0000256" key="1">
    <source>
        <dbReference type="SAM" id="MobiDB-lite"/>
    </source>
</evidence>
<protein>
    <submittedName>
        <fullName evidence="2">Uncharacterized protein</fullName>
    </submittedName>
</protein>
<keyword evidence="3" id="KW-1185">Reference proteome</keyword>
<name>A0ABR0ACD0_9CRUS</name>
<feature type="compositionally biased region" description="Basic and acidic residues" evidence="1">
    <location>
        <begin position="85"/>
        <end position="117"/>
    </location>
</feature>
<organism evidence="2 3">
    <name type="scientific">Daphnia magna</name>
    <dbReference type="NCBI Taxonomy" id="35525"/>
    <lineage>
        <taxon>Eukaryota</taxon>
        <taxon>Metazoa</taxon>
        <taxon>Ecdysozoa</taxon>
        <taxon>Arthropoda</taxon>
        <taxon>Crustacea</taxon>
        <taxon>Branchiopoda</taxon>
        <taxon>Diplostraca</taxon>
        <taxon>Cladocera</taxon>
        <taxon>Anomopoda</taxon>
        <taxon>Daphniidae</taxon>
        <taxon>Daphnia</taxon>
    </lineage>
</organism>
<reference evidence="2 3" key="1">
    <citation type="journal article" date="2023" name="Nucleic Acids Res.">
        <title>The hologenome of Daphnia magna reveals possible DNA methylation and microbiome-mediated evolution of the host genome.</title>
        <authorList>
            <person name="Chaturvedi A."/>
            <person name="Li X."/>
            <person name="Dhandapani V."/>
            <person name="Marshall H."/>
            <person name="Kissane S."/>
            <person name="Cuenca-Cambronero M."/>
            <person name="Asole G."/>
            <person name="Calvet F."/>
            <person name="Ruiz-Romero M."/>
            <person name="Marangio P."/>
            <person name="Guigo R."/>
            <person name="Rago D."/>
            <person name="Mirbahai L."/>
            <person name="Eastwood N."/>
            <person name="Colbourne J.K."/>
            <person name="Zhou J."/>
            <person name="Mallon E."/>
            <person name="Orsini L."/>
        </authorList>
    </citation>
    <scope>NUCLEOTIDE SEQUENCE [LARGE SCALE GENOMIC DNA]</scope>
    <source>
        <strain evidence="2">LRV0_1</strain>
    </source>
</reference>
<accession>A0ABR0ACD0</accession>
<feature type="compositionally biased region" description="Low complexity" evidence="1">
    <location>
        <begin position="38"/>
        <end position="52"/>
    </location>
</feature>
<gene>
    <name evidence="2" type="ORF">OUZ56_008230</name>
</gene>
<comment type="caution">
    <text evidence="2">The sequence shown here is derived from an EMBL/GenBank/DDBJ whole genome shotgun (WGS) entry which is preliminary data.</text>
</comment>
<sequence>MVNKRWLHFCAERKEPTAGSTPTHTHPSEGPNVRGPDSSSSILSPSSHSSKSAALATKNCSTASRQGRRGRVATGKVGGPVEMARGVETKRQELREGVREREKERRTGEGGAKEGGLERRWSVPRRLLVHVDSASVDIDKIFGDEHLSPDIFETGIIMVAVGYLSILKLRMYHETASVVLSNCAKEMDDSFLMSSAAASLAANLESSKAKLG</sequence>
<evidence type="ECO:0000313" key="3">
    <source>
        <dbReference type="Proteomes" id="UP001234178"/>
    </source>
</evidence>
<proteinExistence type="predicted"/>